<dbReference type="Pfam" id="PF12254">
    <property type="entry name" value="DNA_pol_alpha_N"/>
    <property type="match status" value="1"/>
</dbReference>
<dbReference type="Pfam" id="PF03104">
    <property type="entry name" value="DNA_pol_B_exo1"/>
    <property type="match status" value="1"/>
</dbReference>
<evidence type="ECO:0000259" key="2">
    <source>
        <dbReference type="Pfam" id="PF03104"/>
    </source>
</evidence>
<feature type="compositionally biased region" description="Low complexity" evidence="1">
    <location>
        <begin position="385"/>
        <end position="404"/>
    </location>
</feature>
<feature type="compositionally biased region" description="Acidic residues" evidence="1">
    <location>
        <begin position="69"/>
        <end position="85"/>
    </location>
</feature>
<dbReference type="GO" id="GO:0003682">
    <property type="term" value="F:chromatin binding"/>
    <property type="evidence" value="ECO:0007669"/>
    <property type="project" value="TreeGrafter"/>
</dbReference>
<dbReference type="GO" id="GO:0006273">
    <property type="term" value="P:lagging strand elongation"/>
    <property type="evidence" value="ECO:0007669"/>
    <property type="project" value="TreeGrafter"/>
</dbReference>
<feature type="compositionally biased region" description="Low complexity" evidence="1">
    <location>
        <begin position="337"/>
        <end position="348"/>
    </location>
</feature>
<dbReference type="Gene3D" id="2.40.50.730">
    <property type="match status" value="1"/>
</dbReference>
<feature type="region of interest" description="Disordered" evidence="1">
    <location>
        <begin position="385"/>
        <end position="408"/>
    </location>
</feature>
<feature type="non-terminal residue" evidence="4">
    <location>
        <position position="862"/>
    </location>
</feature>
<sequence length="862" mass="89959">MERSRRQPAQSGAAAAKAKALEQLRAAREGSGKRALAYAVKEEDAVYDVVDDHQYAEIVKKRRDAGDFIVDDDGAGYADIGEDDYWNERPDGDEGDEDEDEDGADGKHANKKRKKDHGKAGSKRGGKADGEEGPSKPEGGNITSLFRKAAAKGVAIPGLQRGSAAAAGSKATDASSDDVLDSILGDILPDAPLPAAAAAVRGPAAAGGAFGRPVAALRPPHMPMATAALPRPSGAAAVAARPLLYSGGAMGHHAAAAAGVGAAGGVVVKREEQYQQQEQQQQHHAYQEEAVGADGGDGDDDVMTEAGAGGDAMQVEEDAAAAAAPSIKQEEDVKTHAPSAAATAPAAAPVPAVNNRNFVETPATPLDGAALQRVEDVWEDLKYAEGAGNDDGAPGAAPSPLPDGLTPGAAAVQGNGALSAHGASAAAPLPLDAAGVLPFYLLDAYENPDARPGEVLLFGKVEAEAGRWQSCAACVRGLQRSLLVVPRPEVFADPDGAIAGLEAAVKEQPGRRVELLKMLQERCSAVREEVRSLLSRAGVSSLRMVPVKRSYAFEHPEVPHGEQWVIKVRYPAHLPTLPSSSSGGPPSGKTFVAIFGTQQSCLEALMLKRRIKGPGWLGLQQPQRVEYANQSTWCKVEVSLDGPKRLLSAEKGLPVDTASRPAPPLVVASLSLKTNIHPSTHQHEVVAASVVHLCGVSPDAPLSSRDWSSPQRLRNFSIVRRLDGQAWPHGMESAAASENATPRGRANGGNMVSLVASERSLLTCLLARLQALDADVLVGHNISAFDLTTLLTRMQHHKVPLWSRIGRVKKTEFPRLTGGGHTFGGGAGAGVLSTVAGRLLCDTYLSARELVKSVDFTLATLA</sequence>
<feature type="compositionally biased region" description="Basic and acidic residues" evidence="1">
    <location>
        <begin position="126"/>
        <end position="135"/>
    </location>
</feature>
<feature type="region of interest" description="Disordered" evidence="1">
    <location>
        <begin position="68"/>
        <end position="142"/>
    </location>
</feature>
<feature type="compositionally biased region" description="Basic residues" evidence="1">
    <location>
        <begin position="109"/>
        <end position="125"/>
    </location>
</feature>
<feature type="domain" description="DNA polymerase alpha catalytic subunit N-terminal" evidence="3">
    <location>
        <begin position="21"/>
        <end position="84"/>
    </location>
</feature>
<dbReference type="PANTHER" id="PTHR45861">
    <property type="entry name" value="DNA POLYMERASE ALPHA CATALYTIC SUBUNIT"/>
    <property type="match status" value="1"/>
</dbReference>
<dbReference type="Gene3D" id="3.30.70.2820">
    <property type="match status" value="1"/>
</dbReference>
<dbReference type="GO" id="GO:0003697">
    <property type="term" value="F:single-stranded DNA binding"/>
    <property type="evidence" value="ECO:0007669"/>
    <property type="project" value="TreeGrafter"/>
</dbReference>
<feature type="region of interest" description="Disordered" evidence="1">
    <location>
        <begin position="317"/>
        <end position="348"/>
    </location>
</feature>
<dbReference type="GO" id="GO:0003688">
    <property type="term" value="F:DNA replication origin binding"/>
    <property type="evidence" value="ECO:0007669"/>
    <property type="project" value="TreeGrafter"/>
</dbReference>
<dbReference type="Gene3D" id="3.30.420.10">
    <property type="entry name" value="Ribonuclease H-like superfamily/Ribonuclease H"/>
    <property type="match status" value="1"/>
</dbReference>
<evidence type="ECO:0000313" key="4">
    <source>
        <dbReference type="EMBL" id="GFR41814.1"/>
    </source>
</evidence>
<evidence type="ECO:0000256" key="1">
    <source>
        <dbReference type="SAM" id="MobiDB-lite"/>
    </source>
</evidence>
<proteinExistence type="predicted"/>
<dbReference type="GO" id="GO:0005658">
    <property type="term" value="C:alpha DNA polymerase:primase complex"/>
    <property type="evidence" value="ECO:0007669"/>
    <property type="project" value="TreeGrafter"/>
</dbReference>
<comment type="caution">
    <text evidence="4">The sequence shown here is derived from an EMBL/GenBank/DDBJ whole genome shotgun (WGS) entry which is preliminary data.</text>
</comment>
<protein>
    <recommendedName>
        <fullName evidence="6">DNA polymerase alpha catalytic subunit</fullName>
    </recommendedName>
</protein>
<feature type="compositionally biased region" description="Acidic residues" evidence="1">
    <location>
        <begin position="93"/>
        <end position="103"/>
    </location>
</feature>
<reference evidence="4 5" key="1">
    <citation type="journal article" date="2021" name="Sci. Rep.">
        <title>Genome sequencing of the multicellular alga Astrephomene provides insights into convergent evolution of germ-soma differentiation.</title>
        <authorList>
            <person name="Yamashita S."/>
            <person name="Yamamoto K."/>
            <person name="Matsuzaki R."/>
            <person name="Suzuki S."/>
            <person name="Yamaguchi H."/>
            <person name="Hirooka S."/>
            <person name="Minakuchi Y."/>
            <person name="Miyagishima S."/>
            <person name="Kawachi M."/>
            <person name="Toyoda A."/>
            <person name="Nozaki H."/>
        </authorList>
    </citation>
    <scope>NUCLEOTIDE SEQUENCE [LARGE SCALE GENOMIC DNA]</scope>
    <source>
        <strain evidence="4 5">NIES-4017</strain>
    </source>
</reference>
<dbReference type="GO" id="GO:0003887">
    <property type="term" value="F:DNA-directed DNA polymerase activity"/>
    <property type="evidence" value="ECO:0007669"/>
    <property type="project" value="TreeGrafter"/>
</dbReference>
<name>A0AAD3DIG2_9CHLO</name>
<dbReference type="PANTHER" id="PTHR45861:SF1">
    <property type="entry name" value="DNA POLYMERASE ALPHA CATALYTIC SUBUNIT"/>
    <property type="match status" value="1"/>
</dbReference>
<evidence type="ECO:0000313" key="5">
    <source>
        <dbReference type="Proteomes" id="UP001054857"/>
    </source>
</evidence>
<feature type="domain" description="DNA-directed DNA polymerase family B exonuclease" evidence="2">
    <location>
        <begin position="593"/>
        <end position="859"/>
    </location>
</feature>
<organism evidence="4 5">
    <name type="scientific">Astrephomene gubernaculifera</name>
    <dbReference type="NCBI Taxonomy" id="47775"/>
    <lineage>
        <taxon>Eukaryota</taxon>
        <taxon>Viridiplantae</taxon>
        <taxon>Chlorophyta</taxon>
        <taxon>core chlorophytes</taxon>
        <taxon>Chlorophyceae</taxon>
        <taxon>CS clade</taxon>
        <taxon>Chlamydomonadales</taxon>
        <taxon>Astrephomenaceae</taxon>
        <taxon>Astrephomene</taxon>
    </lineage>
</organism>
<dbReference type="GO" id="GO:1902975">
    <property type="term" value="P:mitotic DNA replication initiation"/>
    <property type="evidence" value="ECO:0007669"/>
    <property type="project" value="TreeGrafter"/>
</dbReference>
<dbReference type="InterPro" id="IPR006133">
    <property type="entry name" value="DNA-dir_DNA_pol_B_exonuc"/>
</dbReference>
<accession>A0AAD3DIG2</accession>
<dbReference type="GO" id="GO:0006272">
    <property type="term" value="P:leading strand elongation"/>
    <property type="evidence" value="ECO:0007669"/>
    <property type="project" value="TreeGrafter"/>
</dbReference>
<evidence type="ECO:0000259" key="3">
    <source>
        <dbReference type="Pfam" id="PF12254"/>
    </source>
</evidence>
<dbReference type="EMBL" id="BMAR01000002">
    <property type="protein sequence ID" value="GFR41814.1"/>
    <property type="molecule type" value="Genomic_DNA"/>
</dbReference>
<evidence type="ECO:0008006" key="6">
    <source>
        <dbReference type="Google" id="ProtNLM"/>
    </source>
</evidence>
<dbReference type="InterPro" id="IPR024647">
    <property type="entry name" value="DNA_pol_a_cat_su_N"/>
</dbReference>
<dbReference type="SUPFAM" id="SSF53098">
    <property type="entry name" value="Ribonuclease H-like"/>
    <property type="match status" value="1"/>
</dbReference>
<dbReference type="AlphaFoldDB" id="A0AAD3DIG2"/>
<dbReference type="InterPro" id="IPR012337">
    <property type="entry name" value="RNaseH-like_sf"/>
</dbReference>
<dbReference type="Proteomes" id="UP001054857">
    <property type="component" value="Unassembled WGS sequence"/>
</dbReference>
<keyword evidence="5" id="KW-1185">Reference proteome</keyword>
<dbReference type="CDD" id="cd05776">
    <property type="entry name" value="DNA_polB_alpha_exo"/>
    <property type="match status" value="1"/>
</dbReference>
<dbReference type="InterPro" id="IPR036397">
    <property type="entry name" value="RNaseH_sf"/>
</dbReference>
<gene>
    <name evidence="4" type="ORF">Agub_g2584</name>
</gene>